<evidence type="ECO:0000256" key="1">
    <source>
        <dbReference type="SAM" id="MobiDB-lite"/>
    </source>
</evidence>
<dbReference type="EMBL" id="JAVFKD010000012">
    <property type="protein sequence ID" value="KAK5992157.1"/>
    <property type="molecule type" value="Genomic_DNA"/>
</dbReference>
<feature type="region of interest" description="Disordered" evidence="1">
    <location>
        <begin position="47"/>
        <end position="68"/>
    </location>
</feature>
<accession>A0ABR0SJ07</accession>
<proteinExistence type="predicted"/>
<evidence type="ECO:0000313" key="3">
    <source>
        <dbReference type="Proteomes" id="UP001338125"/>
    </source>
</evidence>
<comment type="caution">
    <text evidence="2">The sequence shown here is derived from an EMBL/GenBank/DDBJ whole genome shotgun (WGS) entry which is preliminary data.</text>
</comment>
<name>A0ABR0SJ07_9HYPO</name>
<sequence>MEGWTSAGKAKAANFNGVRFHDRGTRGSCLRGLTIHQRAITLVDSTRSAHRLPDKGKATHAENSAPKPRVVWIQVPEGKVERVCTPLHPPKDPKATQSAPPAESQRRYSSRSIVLATQQRSRDTVFHVDRDRTALSEEWIPNYLETWQ</sequence>
<keyword evidence="3" id="KW-1185">Reference proteome</keyword>
<evidence type="ECO:0000313" key="2">
    <source>
        <dbReference type="EMBL" id="KAK5992157.1"/>
    </source>
</evidence>
<gene>
    <name evidence="2" type="ORF">PT974_05557</name>
</gene>
<feature type="compositionally biased region" description="Basic and acidic residues" evidence="1">
    <location>
        <begin position="51"/>
        <end position="60"/>
    </location>
</feature>
<reference evidence="2 3" key="1">
    <citation type="submission" date="2024-01" db="EMBL/GenBank/DDBJ databases">
        <title>Complete genome of Cladobotryum mycophilum ATHUM6906.</title>
        <authorList>
            <person name="Christinaki A.C."/>
            <person name="Myridakis A.I."/>
            <person name="Kouvelis V.N."/>
        </authorList>
    </citation>
    <scope>NUCLEOTIDE SEQUENCE [LARGE SCALE GENOMIC DNA]</scope>
    <source>
        <strain evidence="2 3">ATHUM6906</strain>
    </source>
</reference>
<protein>
    <submittedName>
        <fullName evidence="2">Uncharacterized protein</fullName>
    </submittedName>
</protein>
<dbReference type="Proteomes" id="UP001338125">
    <property type="component" value="Unassembled WGS sequence"/>
</dbReference>
<organism evidence="2 3">
    <name type="scientific">Cladobotryum mycophilum</name>
    <dbReference type="NCBI Taxonomy" id="491253"/>
    <lineage>
        <taxon>Eukaryota</taxon>
        <taxon>Fungi</taxon>
        <taxon>Dikarya</taxon>
        <taxon>Ascomycota</taxon>
        <taxon>Pezizomycotina</taxon>
        <taxon>Sordariomycetes</taxon>
        <taxon>Hypocreomycetidae</taxon>
        <taxon>Hypocreales</taxon>
        <taxon>Hypocreaceae</taxon>
        <taxon>Cladobotryum</taxon>
    </lineage>
</organism>
<feature type="region of interest" description="Disordered" evidence="1">
    <location>
        <begin position="83"/>
        <end position="111"/>
    </location>
</feature>